<name>D4E9Y9_SEROD</name>
<gene>
    <name evidence="1" type="ORF">HMPREF0758_4989</name>
</gene>
<dbReference type="AlphaFoldDB" id="D4E9Y9"/>
<dbReference type="EMBL" id="ADBY01000078">
    <property type="protein sequence ID" value="EFE93381.1"/>
    <property type="molecule type" value="Genomic_DNA"/>
</dbReference>
<dbReference type="Proteomes" id="UP000005723">
    <property type="component" value="Unassembled WGS sequence"/>
</dbReference>
<evidence type="ECO:0000313" key="1">
    <source>
        <dbReference type="EMBL" id="EFE93381.1"/>
    </source>
</evidence>
<dbReference type="OrthoDB" id="40250at1903411"/>
<keyword evidence="2" id="KW-1185">Reference proteome</keyword>
<reference evidence="1 2" key="1">
    <citation type="submission" date="2010-01" db="EMBL/GenBank/DDBJ databases">
        <authorList>
            <person name="Muzny D."/>
            <person name="Qin X."/>
            <person name="Deng J."/>
            <person name="Jiang H."/>
            <person name="Liu Y."/>
            <person name="Qu J."/>
            <person name="Song X.-Z."/>
            <person name="Zhang L."/>
            <person name="Thornton R."/>
            <person name="Coyle M."/>
            <person name="Francisco L."/>
            <person name="Jackson L."/>
            <person name="Javaid M."/>
            <person name="Korchina V."/>
            <person name="Kovar C."/>
            <person name="Mata R."/>
            <person name="Mathew T."/>
            <person name="Ngo R."/>
            <person name="Nguyen L."/>
            <person name="Nguyen N."/>
            <person name="Okwuonu G."/>
            <person name="Ongeri F."/>
            <person name="Pham C."/>
            <person name="Simmons D."/>
            <person name="Wilczek-Boney K."/>
            <person name="Hale W."/>
            <person name="Jakkamsetti A."/>
            <person name="Pham P."/>
            <person name="Ruth R."/>
            <person name="San Lucas F."/>
            <person name="Warren J."/>
            <person name="Zhang J."/>
            <person name="Zhao Z."/>
            <person name="Zhou C."/>
            <person name="Zhu D."/>
            <person name="Lee S."/>
            <person name="Bess C."/>
            <person name="Blankenburg K."/>
            <person name="Forbes L."/>
            <person name="Fu Q."/>
            <person name="Gubbala S."/>
            <person name="Hirani K."/>
            <person name="Jayaseelan J.C."/>
            <person name="Lara F."/>
            <person name="Munidasa M."/>
            <person name="Palculict T."/>
            <person name="Patil S."/>
            <person name="Pu L.-L."/>
            <person name="Saada N."/>
            <person name="Tang L."/>
            <person name="Weissenberger G."/>
            <person name="Zhu Y."/>
            <person name="Hemphill L."/>
            <person name="Shang Y."/>
            <person name="Youmans B."/>
            <person name="Ayvaz T."/>
            <person name="Ross M."/>
            <person name="Santibanez J."/>
            <person name="Aqrawi P."/>
            <person name="Gross S."/>
            <person name="Joshi V."/>
            <person name="Fowler G."/>
            <person name="Nazareth L."/>
            <person name="Reid J."/>
            <person name="Worley K."/>
            <person name="Petrosino J."/>
            <person name="Highlander S."/>
            <person name="Gibbs R."/>
        </authorList>
    </citation>
    <scope>NUCLEOTIDE SEQUENCE [LARGE SCALE GENOMIC DNA]</scope>
    <source>
        <strain evidence="1 2">DSM 4582</strain>
    </source>
</reference>
<organism evidence="1 2">
    <name type="scientific">Serratia odorifera DSM 4582</name>
    <dbReference type="NCBI Taxonomy" id="667129"/>
    <lineage>
        <taxon>Bacteria</taxon>
        <taxon>Pseudomonadati</taxon>
        <taxon>Pseudomonadota</taxon>
        <taxon>Gammaproteobacteria</taxon>
        <taxon>Enterobacterales</taxon>
        <taxon>Yersiniaceae</taxon>
        <taxon>Serratia</taxon>
    </lineage>
</organism>
<evidence type="ECO:0000313" key="2">
    <source>
        <dbReference type="Proteomes" id="UP000005723"/>
    </source>
</evidence>
<comment type="caution">
    <text evidence="1">The sequence shown here is derived from an EMBL/GenBank/DDBJ whole genome shotgun (WGS) entry which is preliminary data.</text>
</comment>
<sequence length="80" mass="7990">MTENKTIDINALRGAFKEGATPNELDYGTLIDLASVGSKALGAATTDATTPVPGHGLEAPGGKLAVKAGKGVAVGGRGWR</sequence>
<accession>D4E9Y9</accession>
<dbReference type="STRING" id="667129.HMPREF0758_4989"/>
<proteinExistence type="predicted"/>
<protein>
    <submittedName>
        <fullName evidence="1">Uncharacterized protein</fullName>
    </submittedName>
</protein>
<dbReference type="RefSeq" id="WP_004966097.1">
    <property type="nucleotide sequence ID" value="NZ_GG753568.1"/>
</dbReference>
<dbReference type="HOGENOM" id="CLU_2587766_0_0_6"/>